<accession>A0A4V2YUC1</accession>
<comment type="caution">
    <text evidence="2">The sequence shown here is derived from an EMBL/GenBank/DDBJ whole genome shotgun (WGS) entry which is preliminary data.</text>
</comment>
<protein>
    <submittedName>
        <fullName evidence="2">Uncharacterized protein</fullName>
    </submittedName>
</protein>
<organism evidence="2 3">
    <name type="scientific">Flavobacterium caseinilyticum</name>
    <dbReference type="NCBI Taxonomy" id="2541732"/>
    <lineage>
        <taxon>Bacteria</taxon>
        <taxon>Pseudomonadati</taxon>
        <taxon>Bacteroidota</taxon>
        <taxon>Flavobacteriia</taxon>
        <taxon>Flavobacteriales</taxon>
        <taxon>Flavobacteriaceae</taxon>
        <taxon>Flavobacterium</taxon>
    </lineage>
</organism>
<evidence type="ECO:0000313" key="3">
    <source>
        <dbReference type="Proteomes" id="UP000295278"/>
    </source>
</evidence>
<dbReference type="RefSeq" id="WP_131908933.1">
    <property type="nucleotide sequence ID" value="NZ_SMFM01000002.1"/>
</dbReference>
<gene>
    <name evidence="2" type="ORF">E0F89_05935</name>
</gene>
<keyword evidence="3" id="KW-1185">Reference proteome</keyword>
<dbReference type="EMBL" id="SMFM01000002">
    <property type="protein sequence ID" value="TDD77137.1"/>
    <property type="molecule type" value="Genomic_DNA"/>
</dbReference>
<evidence type="ECO:0000313" key="2">
    <source>
        <dbReference type="EMBL" id="TDD77137.1"/>
    </source>
</evidence>
<dbReference type="AlphaFoldDB" id="A0A4V2YUC1"/>
<proteinExistence type="predicted"/>
<reference evidence="2 3" key="1">
    <citation type="submission" date="2019-03" db="EMBL/GenBank/DDBJ databases">
        <title>Flavobacterium AT-3-2 sp. nov., isolated from arctic soil.</title>
        <authorList>
            <person name="Chaudhary D.K."/>
        </authorList>
    </citation>
    <scope>NUCLEOTIDE SEQUENCE [LARGE SCALE GENOMIC DNA]</scope>
    <source>
        <strain evidence="2 3">AT-3-2</strain>
    </source>
</reference>
<evidence type="ECO:0000256" key="1">
    <source>
        <dbReference type="SAM" id="MobiDB-lite"/>
    </source>
</evidence>
<feature type="region of interest" description="Disordered" evidence="1">
    <location>
        <begin position="75"/>
        <end position="99"/>
    </location>
</feature>
<sequence length="99" mass="11520">MSEVKKESYYKQNLPNLIERLKNSISKIETIIDSDIEDDITDDKLFNVLKAKRQASEDVIWTLKRIDDLENEFNGVEEEQETKSLSANPAKRYAQQANK</sequence>
<name>A0A4V2YUC1_9FLAO</name>
<dbReference type="Proteomes" id="UP000295278">
    <property type="component" value="Unassembled WGS sequence"/>
</dbReference>